<dbReference type="GO" id="GO:0016197">
    <property type="term" value="P:endosomal transport"/>
    <property type="evidence" value="ECO:0007669"/>
    <property type="project" value="TreeGrafter"/>
</dbReference>
<dbReference type="Proteomes" id="UP000233080">
    <property type="component" value="Unassembled WGS sequence"/>
</dbReference>
<dbReference type="InterPro" id="IPR011992">
    <property type="entry name" value="EF-hand-dom_pair"/>
</dbReference>
<feature type="domain" description="EH" evidence="1">
    <location>
        <begin position="9"/>
        <end position="68"/>
    </location>
</feature>
<dbReference type="SUPFAM" id="SSF47473">
    <property type="entry name" value="EF-hand"/>
    <property type="match status" value="1"/>
</dbReference>
<accession>A0A2K5JUU7</accession>
<dbReference type="GO" id="GO:0030132">
    <property type="term" value="C:clathrin coat of coated pit"/>
    <property type="evidence" value="ECO:0007669"/>
    <property type="project" value="TreeGrafter"/>
</dbReference>
<dbReference type="Gene3D" id="1.10.238.10">
    <property type="entry name" value="EF-hand"/>
    <property type="match status" value="1"/>
</dbReference>
<dbReference type="GO" id="GO:0006897">
    <property type="term" value="P:endocytosis"/>
    <property type="evidence" value="ECO:0007669"/>
    <property type="project" value="TreeGrafter"/>
</dbReference>
<evidence type="ECO:0000259" key="1">
    <source>
        <dbReference type="PROSITE" id="PS50031"/>
    </source>
</evidence>
<organism evidence="2 3">
    <name type="scientific">Colobus angolensis palliatus</name>
    <name type="common">Peters' Angolan colobus</name>
    <dbReference type="NCBI Taxonomy" id="336983"/>
    <lineage>
        <taxon>Eukaryota</taxon>
        <taxon>Metazoa</taxon>
        <taxon>Chordata</taxon>
        <taxon>Craniata</taxon>
        <taxon>Vertebrata</taxon>
        <taxon>Euteleostomi</taxon>
        <taxon>Mammalia</taxon>
        <taxon>Eutheria</taxon>
        <taxon>Euarchontoglires</taxon>
        <taxon>Primates</taxon>
        <taxon>Haplorrhini</taxon>
        <taxon>Catarrhini</taxon>
        <taxon>Cercopithecidae</taxon>
        <taxon>Colobinae</taxon>
        <taxon>Colobus</taxon>
    </lineage>
</organism>
<reference evidence="2" key="2">
    <citation type="submission" date="2025-09" db="UniProtKB">
        <authorList>
            <consortium name="Ensembl"/>
        </authorList>
    </citation>
    <scope>IDENTIFICATION</scope>
</reference>
<evidence type="ECO:0000313" key="2">
    <source>
        <dbReference type="Ensembl" id="ENSCANP00000032597.1"/>
    </source>
</evidence>
<reference evidence="2" key="1">
    <citation type="submission" date="2025-08" db="UniProtKB">
        <authorList>
            <consortium name="Ensembl"/>
        </authorList>
    </citation>
    <scope>IDENTIFICATION</scope>
</reference>
<dbReference type="Ensembl" id="ENSCANT00000055821.1">
    <property type="protein sequence ID" value="ENSCANP00000032597.1"/>
    <property type="gene ID" value="ENSCANG00000039966.1"/>
</dbReference>
<keyword evidence="3" id="KW-1185">Reference proteome</keyword>
<dbReference type="PROSITE" id="PS50031">
    <property type="entry name" value="EH"/>
    <property type="match status" value="1"/>
</dbReference>
<proteinExistence type="predicted"/>
<dbReference type="InterPro" id="IPR000261">
    <property type="entry name" value="EH_dom"/>
</dbReference>
<evidence type="ECO:0000313" key="3">
    <source>
        <dbReference type="Proteomes" id="UP000233080"/>
    </source>
</evidence>
<protein>
    <recommendedName>
        <fullName evidence="1">EH domain-containing protein</fullName>
    </recommendedName>
</protein>
<dbReference type="GO" id="GO:0045296">
    <property type="term" value="F:cadherin binding"/>
    <property type="evidence" value="ECO:0007669"/>
    <property type="project" value="TreeGrafter"/>
</dbReference>
<dbReference type="Pfam" id="PF12763">
    <property type="entry name" value="EH"/>
    <property type="match status" value="1"/>
</dbReference>
<name>A0A2K5JUU7_COLAP</name>
<sequence>PLSQQIPTGNSLYESYYKQVDPAYTGRVGASKAALFLKKSGLSDIILGKIWDLADPEGFLCCTETGGLCTEWP</sequence>
<dbReference type="PANTHER" id="PTHR11216:SF69">
    <property type="entry name" value="EPIDERMAL GROWTH FACTOR RECEPTOR SUBSTRATE 15-LIKE 1"/>
    <property type="match status" value="1"/>
</dbReference>
<dbReference type="AlphaFoldDB" id="A0A2K5JUU7"/>
<dbReference type="PANTHER" id="PTHR11216">
    <property type="entry name" value="EH DOMAIN"/>
    <property type="match status" value="1"/>
</dbReference>